<comment type="caution">
    <text evidence="2">The sequence shown here is derived from an EMBL/GenBank/DDBJ whole genome shotgun (WGS) entry which is preliminary data.</text>
</comment>
<feature type="compositionally biased region" description="Low complexity" evidence="1">
    <location>
        <begin position="63"/>
        <end position="76"/>
    </location>
</feature>
<feature type="compositionally biased region" description="Polar residues" evidence="1">
    <location>
        <begin position="101"/>
        <end position="113"/>
    </location>
</feature>
<accession>A0A2G8SSK7</accession>
<reference evidence="2 3" key="1">
    <citation type="journal article" date="2015" name="Sci. Rep.">
        <title>Chromosome-level genome map provides insights into diverse defense mechanisms in the medicinal fungus Ganoderma sinense.</title>
        <authorList>
            <person name="Zhu Y."/>
            <person name="Xu J."/>
            <person name="Sun C."/>
            <person name="Zhou S."/>
            <person name="Xu H."/>
            <person name="Nelson D.R."/>
            <person name="Qian J."/>
            <person name="Song J."/>
            <person name="Luo H."/>
            <person name="Xiang L."/>
            <person name="Li Y."/>
            <person name="Xu Z."/>
            <person name="Ji A."/>
            <person name="Wang L."/>
            <person name="Lu S."/>
            <person name="Hayward A."/>
            <person name="Sun W."/>
            <person name="Li X."/>
            <person name="Schwartz D.C."/>
            <person name="Wang Y."/>
            <person name="Chen S."/>
        </authorList>
    </citation>
    <scope>NUCLEOTIDE SEQUENCE [LARGE SCALE GENOMIC DNA]</scope>
    <source>
        <strain evidence="2 3">ZZ0214-1</strain>
    </source>
</reference>
<sequence>MATVIDIPGSVGEYMLKGWILTDRICTKCSKVPLMKSPTSAVVQTHFCVHCDPAPTSGSVIGASSSRPSQKSSAPQVASLQDVHSISSTSISSGMSRTSTPPTEFSNAPSSPTFAPVMDPTEVLRRRQQSDTASAEIGKRMLKGWAMLADECPGPDCYGIPLECVICGVVYVGEKEAFGDDHLQPLQPSPSSIAPPLLATRNPVAVIPSVSSPIPINKGKGRRHPEVPPLPEVAVSPKHIHKDAPVYQGSSTSSALEATARSLEHSLVVLSERLNAYTSGPIIDTGPVSDTADAINKVSQALTQVKQLLWSEKQALLG</sequence>
<dbReference type="Pfam" id="PF06677">
    <property type="entry name" value="Auto_anti-p27"/>
    <property type="match status" value="2"/>
</dbReference>
<feature type="compositionally biased region" description="Low complexity" evidence="1">
    <location>
        <begin position="85"/>
        <end position="100"/>
    </location>
</feature>
<organism evidence="2 3">
    <name type="scientific">Ganoderma sinense ZZ0214-1</name>
    <dbReference type="NCBI Taxonomy" id="1077348"/>
    <lineage>
        <taxon>Eukaryota</taxon>
        <taxon>Fungi</taxon>
        <taxon>Dikarya</taxon>
        <taxon>Basidiomycota</taxon>
        <taxon>Agaricomycotina</taxon>
        <taxon>Agaricomycetes</taxon>
        <taxon>Polyporales</taxon>
        <taxon>Polyporaceae</taxon>
        <taxon>Ganoderma</taxon>
    </lineage>
</organism>
<dbReference type="AlphaFoldDB" id="A0A2G8SSK7"/>
<evidence type="ECO:0000256" key="1">
    <source>
        <dbReference type="SAM" id="MobiDB-lite"/>
    </source>
</evidence>
<dbReference type="STRING" id="1077348.A0A2G8SSK7"/>
<proteinExistence type="predicted"/>
<dbReference type="EMBL" id="AYKW01000001">
    <property type="protein sequence ID" value="PIL36740.1"/>
    <property type="molecule type" value="Genomic_DNA"/>
</dbReference>
<dbReference type="OrthoDB" id="28939at2759"/>
<evidence type="ECO:0000313" key="2">
    <source>
        <dbReference type="EMBL" id="PIL36740.1"/>
    </source>
</evidence>
<protein>
    <submittedName>
        <fullName evidence="2">Uncharacterized protein</fullName>
    </submittedName>
</protein>
<keyword evidence="3" id="KW-1185">Reference proteome</keyword>
<evidence type="ECO:0000313" key="3">
    <source>
        <dbReference type="Proteomes" id="UP000230002"/>
    </source>
</evidence>
<dbReference type="PANTHER" id="PTHR16537">
    <property type="entry name" value="SJOEGREN SYNDROME/SCLERODERMA AUTOANTIGEN 1"/>
    <property type="match status" value="1"/>
</dbReference>
<dbReference type="Proteomes" id="UP000230002">
    <property type="component" value="Unassembled WGS sequence"/>
</dbReference>
<dbReference type="InterPro" id="IPR009563">
    <property type="entry name" value="SSSCA1"/>
</dbReference>
<dbReference type="PANTHER" id="PTHR16537:SF1">
    <property type="entry name" value="PROTEIN ZNRD2"/>
    <property type="match status" value="1"/>
</dbReference>
<gene>
    <name evidence="2" type="ORF">GSI_00429</name>
</gene>
<feature type="region of interest" description="Disordered" evidence="1">
    <location>
        <begin position="59"/>
        <end position="117"/>
    </location>
</feature>
<dbReference type="InterPro" id="IPR051888">
    <property type="entry name" value="UPF0148_domain"/>
</dbReference>
<name>A0A2G8SSK7_9APHY</name>